<dbReference type="RefSeq" id="WP_097933729.1">
    <property type="nucleotide sequence ID" value="NZ_JACKTT010000029.1"/>
</dbReference>
<accession>A0A2A7NWC8</accession>
<proteinExistence type="predicted"/>
<comment type="caution">
    <text evidence="1">The sequence shown here is derived from an EMBL/GenBank/DDBJ whole genome shotgun (WGS) entry which is preliminary data.</text>
</comment>
<evidence type="ECO:0000313" key="2">
    <source>
        <dbReference type="Proteomes" id="UP000220340"/>
    </source>
</evidence>
<dbReference type="Proteomes" id="UP000220340">
    <property type="component" value="Unassembled WGS sequence"/>
</dbReference>
<evidence type="ECO:0000313" key="1">
    <source>
        <dbReference type="EMBL" id="PEG54510.1"/>
    </source>
</evidence>
<reference evidence="1 2" key="1">
    <citation type="submission" date="2017-10" db="EMBL/GenBank/DDBJ databases">
        <title>The new phylogeny of genus Mycobacterium.</title>
        <authorList>
            <person name="Tortoli E."/>
            <person name="Trovato A."/>
            <person name="Cirillo D.M."/>
        </authorList>
    </citation>
    <scope>NUCLEOTIDE SEQUENCE [LARGE SCALE GENOMIC DNA]</scope>
    <source>
        <strain evidence="1 2">IP141170001</strain>
    </source>
</reference>
<protein>
    <submittedName>
        <fullName evidence="1">Ferredoxin</fullName>
    </submittedName>
</protein>
<dbReference type="Gene3D" id="3.40.30.10">
    <property type="entry name" value="Glutaredoxin"/>
    <property type="match status" value="1"/>
</dbReference>
<name>A0A2A7NWC8_9MYCO</name>
<gene>
    <name evidence="1" type="ORF">CRI78_11230</name>
</gene>
<dbReference type="CDD" id="cd02980">
    <property type="entry name" value="TRX_Fd_family"/>
    <property type="match status" value="1"/>
</dbReference>
<dbReference type="EMBL" id="PDCR01000012">
    <property type="protein sequence ID" value="PEG54510.1"/>
    <property type="molecule type" value="Genomic_DNA"/>
</dbReference>
<dbReference type="SUPFAM" id="SSF52833">
    <property type="entry name" value="Thioredoxin-like"/>
    <property type="match status" value="1"/>
</dbReference>
<dbReference type="InterPro" id="IPR036249">
    <property type="entry name" value="Thioredoxin-like_sf"/>
</dbReference>
<dbReference type="Pfam" id="PF01257">
    <property type="entry name" value="2Fe-2S_thioredx"/>
    <property type="match status" value="1"/>
</dbReference>
<keyword evidence="2" id="KW-1185">Reference proteome</keyword>
<dbReference type="AlphaFoldDB" id="A0A2A7NWC8"/>
<sequence length="211" mass="22884">MHQLVLVGMGADSPARGTDLTILAEQVGARLAYLQIGTPTLHQVLDEIAADRPQDEVRLIAVPSAGAPAPARSWLRRVAADWTRRHPDILDLRVAERPVTGQEAGLSSPAWEAIPRHGRHVLVCRGPRCTAKGAADVAIAVDESLRAHALDEDQVLVTQTGCLFPCNHGPVLVVHPEDRWLGRVTTDQVRALVAEWVEDPRTGVERVVTSV</sequence>
<organism evidence="1 2">
    <name type="scientific">Mycolicibacterium diernhoferi</name>
    <dbReference type="NCBI Taxonomy" id="1801"/>
    <lineage>
        <taxon>Bacteria</taxon>
        <taxon>Bacillati</taxon>
        <taxon>Actinomycetota</taxon>
        <taxon>Actinomycetes</taxon>
        <taxon>Mycobacteriales</taxon>
        <taxon>Mycobacteriaceae</taxon>
        <taxon>Mycolicibacterium</taxon>
    </lineage>
</organism>
<dbReference type="OrthoDB" id="9800597at2"/>